<accession>A0ABW6CKU2</accession>
<evidence type="ECO:0000256" key="1">
    <source>
        <dbReference type="SAM" id="MobiDB-lite"/>
    </source>
</evidence>
<dbReference type="RefSeq" id="WP_377368268.1">
    <property type="nucleotide sequence ID" value="NZ_JAOTJD010000007.1"/>
</dbReference>
<comment type="caution">
    <text evidence="3">The sequence shown here is derived from an EMBL/GenBank/DDBJ whole genome shotgun (WGS) entry which is preliminary data.</text>
</comment>
<reference evidence="3 4" key="1">
    <citation type="submission" date="2022-09" db="EMBL/GenBank/DDBJ databases">
        <title>New species of Phenylobacterium.</title>
        <authorList>
            <person name="Mieszkin S."/>
        </authorList>
    </citation>
    <scope>NUCLEOTIDE SEQUENCE [LARGE SCALE GENOMIC DNA]</scope>
    <source>
        <strain evidence="3 4">HK31-G</strain>
    </source>
</reference>
<evidence type="ECO:0008006" key="5">
    <source>
        <dbReference type="Google" id="ProtNLM"/>
    </source>
</evidence>
<feature type="region of interest" description="Disordered" evidence="1">
    <location>
        <begin position="99"/>
        <end position="120"/>
    </location>
</feature>
<name>A0ABW6CKU2_9CAUL</name>
<keyword evidence="4" id="KW-1185">Reference proteome</keyword>
<feature type="signal peptide" evidence="2">
    <location>
        <begin position="1"/>
        <end position="20"/>
    </location>
</feature>
<keyword evidence="2" id="KW-0732">Signal</keyword>
<evidence type="ECO:0000256" key="2">
    <source>
        <dbReference type="SAM" id="SignalP"/>
    </source>
</evidence>
<sequence>MRLLFALILALCAAPLTVQAQTPADAFFASLSRLCGQTFSGVVVEGDPTADAAMRQARLTMTVAACAADEIRIPFQVGEDRSRTWVVTRLPGGRLRLKHDHRHADGSEDEVSQYGGDTAGPGAPDLQRFPADAYSIAMFTRTGRAVSNTNVWSLGLTPEVFTYELARPGRLFRVAFDLTKPAPVP</sequence>
<dbReference type="Proteomes" id="UP001598130">
    <property type="component" value="Unassembled WGS sequence"/>
</dbReference>
<evidence type="ECO:0000313" key="4">
    <source>
        <dbReference type="Proteomes" id="UP001598130"/>
    </source>
</evidence>
<dbReference type="EMBL" id="JAOTJD010000007">
    <property type="protein sequence ID" value="MFD3263389.1"/>
    <property type="molecule type" value="Genomic_DNA"/>
</dbReference>
<evidence type="ECO:0000313" key="3">
    <source>
        <dbReference type="EMBL" id="MFD3263389.1"/>
    </source>
</evidence>
<gene>
    <name evidence="3" type="ORF">OCL97_05325</name>
</gene>
<proteinExistence type="predicted"/>
<feature type="chain" id="PRO_5047188094" description="Secreted protein" evidence="2">
    <location>
        <begin position="21"/>
        <end position="185"/>
    </location>
</feature>
<protein>
    <recommendedName>
        <fullName evidence="5">Secreted protein</fullName>
    </recommendedName>
</protein>
<organism evidence="3 4">
    <name type="scientific">Phenylobacterium ferrooxidans</name>
    <dbReference type="NCBI Taxonomy" id="2982689"/>
    <lineage>
        <taxon>Bacteria</taxon>
        <taxon>Pseudomonadati</taxon>
        <taxon>Pseudomonadota</taxon>
        <taxon>Alphaproteobacteria</taxon>
        <taxon>Caulobacterales</taxon>
        <taxon>Caulobacteraceae</taxon>
        <taxon>Phenylobacterium</taxon>
    </lineage>
</organism>